<dbReference type="OrthoDB" id="684536at2759"/>
<evidence type="ECO:0000256" key="2">
    <source>
        <dbReference type="SAM" id="MobiDB-lite"/>
    </source>
</evidence>
<gene>
    <name evidence="3" type="ORF">SHERM_22020</name>
</gene>
<dbReference type="PANTHER" id="PTHR33083:SF50">
    <property type="entry name" value="PROTEIN S40-7"/>
    <property type="match status" value="1"/>
</dbReference>
<dbReference type="Pfam" id="PF04520">
    <property type="entry name" value="Senescence_reg"/>
    <property type="match status" value="1"/>
</dbReference>
<dbReference type="InterPro" id="IPR007608">
    <property type="entry name" value="Senescence_reg_S40"/>
</dbReference>
<feature type="region of interest" description="Disordered" evidence="2">
    <location>
        <begin position="1"/>
        <end position="81"/>
    </location>
</feature>
<accession>A0A9N7N874</accession>
<keyword evidence="4" id="KW-1185">Reference proteome</keyword>
<protein>
    <recommendedName>
        <fullName evidence="5">Senescence regulator</fullName>
    </recommendedName>
</protein>
<proteinExistence type="inferred from homology"/>
<comment type="similarity">
    <text evidence="1">Belongs to the senescence regulator S40 family.</text>
</comment>
<dbReference type="GO" id="GO:0010150">
    <property type="term" value="P:leaf senescence"/>
    <property type="evidence" value="ECO:0007669"/>
    <property type="project" value="UniProtKB-ARBA"/>
</dbReference>
<evidence type="ECO:0000256" key="1">
    <source>
        <dbReference type="ARBA" id="ARBA00034773"/>
    </source>
</evidence>
<dbReference type="Proteomes" id="UP001153555">
    <property type="component" value="Unassembled WGS sequence"/>
</dbReference>
<feature type="compositionally biased region" description="Pro residues" evidence="2">
    <location>
        <begin position="60"/>
        <end position="79"/>
    </location>
</feature>
<comment type="caution">
    <text evidence="3">The sequence shown here is derived from an EMBL/GenBank/DDBJ whole genome shotgun (WGS) entry which is preliminary data.</text>
</comment>
<organism evidence="3 4">
    <name type="scientific">Striga hermonthica</name>
    <name type="common">Purple witchweed</name>
    <name type="synonym">Buchnera hermonthica</name>
    <dbReference type="NCBI Taxonomy" id="68872"/>
    <lineage>
        <taxon>Eukaryota</taxon>
        <taxon>Viridiplantae</taxon>
        <taxon>Streptophyta</taxon>
        <taxon>Embryophyta</taxon>
        <taxon>Tracheophyta</taxon>
        <taxon>Spermatophyta</taxon>
        <taxon>Magnoliopsida</taxon>
        <taxon>eudicotyledons</taxon>
        <taxon>Gunneridae</taxon>
        <taxon>Pentapetalae</taxon>
        <taxon>asterids</taxon>
        <taxon>lamiids</taxon>
        <taxon>Lamiales</taxon>
        <taxon>Orobanchaceae</taxon>
        <taxon>Buchnereae</taxon>
        <taxon>Striga</taxon>
    </lineage>
</organism>
<evidence type="ECO:0000313" key="3">
    <source>
        <dbReference type="EMBL" id="CAA0825236.1"/>
    </source>
</evidence>
<sequence length="226" mass="24756">MLPPPPPMEDLPGGNTRFRRRRHYPSGDRFLAMLQQPPSSSPSPPLELSEHDIFDTPLECLPPSPTRPTLNPDPKPAPSTNPKQYGILAALTISHTARSAAGLNTRPVFNHKASPVISATPGLTIRKPPKAEGGRALFRPRSAPVNIPVVPASLMRRRALEIKDAISEGEEEEDEDKMVLPPHEVVAARHPPRAACSVMEGAGRTLKGRDLRQVRNAVWRKIGFLD</sequence>
<dbReference type="EMBL" id="CACSLK010026072">
    <property type="protein sequence ID" value="CAA0825236.1"/>
    <property type="molecule type" value="Genomic_DNA"/>
</dbReference>
<dbReference type="AlphaFoldDB" id="A0A9N7N874"/>
<evidence type="ECO:0000313" key="4">
    <source>
        <dbReference type="Proteomes" id="UP001153555"/>
    </source>
</evidence>
<dbReference type="PANTHER" id="PTHR33083">
    <property type="entry name" value="EXPRESSED PROTEIN"/>
    <property type="match status" value="1"/>
</dbReference>
<name>A0A9N7N874_STRHE</name>
<reference evidence="3" key="1">
    <citation type="submission" date="2019-12" db="EMBL/GenBank/DDBJ databases">
        <authorList>
            <person name="Scholes J."/>
        </authorList>
    </citation>
    <scope>NUCLEOTIDE SEQUENCE</scope>
</reference>
<evidence type="ECO:0008006" key="5">
    <source>
        <dbReference type="Google" id="ProtNLM"/>
    </source>
</evidence>